<accession>A0A1K0FFF6</accession>
<organism evidence="2 3">
    <name type="scientific">Couchioplanes caeruleus subsp. caeruleus</name>
    <dbReference type="NCBI Taxonomy" id="56427"/>
    <lineage>
        <taxon>Bacteria</taxon>
        <taxon>Bacillati</taxon>
        <taxon>Actinomycetota</taxon>
        <taxon>Actinomycetes</taxon>
        <taxon>Micromonosporales</taxon>
        <taxon>Micromonosporaceae</taxon>
        <taxon>Couchioplanes</taxon>
    </lineage>
</organism>
<dbReference type="Proteomes" id="UP000182486">
    <property type="component" value="Unassembled WGS sequence"/>
</dbReference>
<evidence type="ECO:0000313" key="3">
    <source>
        <dbReference type="Proteomes" id="UP000182486"/>
    </source>
</evidence>
<proteinExistence type="predicted"/>
<evidence type="ECO:0008006" key="4">
    <source>
        <dbReference type="Google" id="ProtNLM"/>
    </source>
</evidence>
<keyword evidence="1" id="KW-0732">Signal</keyword>
<sequence>MEDQMFRTRVRRWCAYLALAAVAAVMAPAVAAQPALAQCWGCDGVDPNTNGCTRPTSPRHFTTSKTNLYIELRFSGDCGGVWTRSTQPGNDRYGTDIFLESNDGMRYKHRLGHSSQEWTPMMRWTRTVRACYGWGYEGPDWSDYDVFECTSWW</sequence>
<protein>
    <recommendedName>
        <fullName evidence="4">DUF2690 domain-containing protein</fullName>
    </recommendedName>
</protein>
<keyword evidence="3" id="KW-1185">Reference proteome</keyword>
<evidence type="ECO:0000313" key="2">
    <source>
        <dbReference type="EMBL" id="OJF11569.1"/>
    </source>
</evidence>
<reference evidence="2 3" key="1">
    <citation type="submission" date="2016-09" db="EMBL/GenBank/DDBJ databases">
        <title>Couchioplanes caeruleus draft genome sequence.</title>
        <authorList>
            <person name="Sheehan J."/>
            <person name="Caffrey P."/>
        </authorList>
    </citation>
    <scope>NUCLEOTIDE SEQUENCE [LARGE SCALE GENOMIC DNA]</scope>
    <source>
        <strain evidence="2 3">DSM 43634</strain>
    </source>
</reference>
<feature type="chain" id="PRO_5039361346" description="DUF2690 domain-containing protein" evidence="1">
    <location>
        <begin position="32"/>
        <end position="153"/>
    </location>
</feature>
<name>A0A1K0FFF6_9ACTN</name>
<evidence type="ECO:0000256" key="1">
    <source>
        <dbReference type="SAM" id="SignalP"/>
    </source>
</evidence>
<feature type="signal peptide" evidence="1">
    <location>
        <begin position="1"/>
        <end position="31"/>
    </location>
</feature>
<dbReference type="Pfam" id="PF10901">
    <property type="entry name" value="DUF2690"/>
    <property type="match status" value="1"/>
</dbReference>
<dbReference type="AlphaFoldDB" id="A0A1K0FFF6"/>
<dbReference type="InterPro" id="IPR021224">
    <property type="entry name" value="DUF2690"/>
</dbReference>
<comment type="caution">
    <text evidence="2">The sequence shown here is derived from an EMBL/GenBank/DDBJ whole genome shotgun (WGS) entry which is preliminary data.</text>
</comment>
<dbReference type="EMBL" id="MEIA01000302">
    <property type="protein sequence ID" value="OJF11569.1"/>
    <property type="molecule type" value="Genomic_DNA"/>
</dbReference>
<gene>
    <name evidence="2" type="ORF">BG844_25540</name>
</gene>